<organism evidence="2 4">
    <name type="scientific">Rhizobium tibeticum</name>
    <dbReference type="NCBI Taxonomy" id="501024"/>
    <lineage>
        <taxon>Bacteria</taxon>
        <taxon>Pseudomonadati</taxon>
        <taxon>Pseudomonadota</taxon>
        <taxon>Alphaproteobacteria</taxon>
        <taxon>Hyphomicrobiales</taxon>
        <taxon>Rhizobiaceae</taxon>
        <taxon>Rhizobium/Agrobacterium group</taxon>
        <taxon>Rhizobium</taxon>
    </lineage>
</organism>
<keyword evidence="1" id="KW-1133">Transmembrane helix</keyword>
<gene>
    <name evidence="2" type="ORF">RTCCBAU85039_3831</name>
    <name evidence="3" type="ORF">SAMN05216228_1016124</name>
</gene>
<accession>A0A1H8PCW3</accession>
<reference evidence="4" key="1">
    <citation type="submission" date="2016-10" db="EMBL/GenBank/DDBJ databases">
        <authorList>
            <person name="Wibberg D."/>
        </authorList>
    </citation>
    <scope>NUCLEOTIDE SEQUENCE [LARGE SCALE GENOMIC DNA]</scope>
</reference>
<proteinExistence type="predicted"/>
<dbReference type="EMBL" id="FOCV01000016">
    <property type="protein sequence ID" value="SEO39666.1"/>
    <property type="molecule type" value="Genomic_DNA"/>
</dbReference>
<evidence type="ECO:0000313" key="4">
    <source>
        <dbReference type="Proteomes" id="UP000183063"/>
    </source>
</evidence>
<reference evidence="2" key="3">
    <citation type="submission" date="2016-10" db="EMBL/GenBank/DDBJ databases">
        <authorList>
            <person name="de Groot N.N."/>
        </authorList>
    </citation>
    <scope>NUCLEOTIDE SEQUENCE [LARGE SCALE GENOMIC DNA]</scope>
    <source>
        <strain evidence="2">CCBAU85039</strain>
    </source>
</reference>
<reference evidence="3 5" key="2">
    <citation type="submission" date="2016-10" db="EMBL/GenBank/DDBJ databases">
        <authorList>
            <person name="Varghese N."/>
            <person name="Submissions S."/>
        </authorList>
    </citation>
    <scope>NUCLEOTIDE SEQUENCE [LARGE SCALE GENOMIC DNA]</scope>
    <source>
        <strain evidence="3 5">CGMCC 1.7071</strain>
    </source>
</reference>
<feature type="transmembrane region" description="Helical" evidence="1">
    <location>
        <begin position="40"/>
        <end position="59"/>
    </location>
</feature>
<sequence length="87" mass="9127">MEAPAGEALGREATAFLVVLTFWLIVIFLTFGLLSPYNGTVISIIVACALSAGGAVFIVNDMAHPCGGLIYVSDEPLRIALSRMGRG</sequence>
<dbReference type="STRING" id="501024.RTCCBAU85039_3831"/>
<evidence type="ECO:0000313" key="5">
    <source>
        <dbReference type="Proteomes" id="UP000198939"/>
    </source>
</evidence>
<dbReference type="AlphaFoldDB" id="A0A1H8PCW3"/>
<evidence type="ECO:0000256" key="1">
    <source>
        <dbReference type="SAM" id="Phobius"/>
    </source>
</evidence>
<dbReference type="RefSeq" id="WP_244541366.1">
    <property type="nucleotide sequence ID" value="NZ_FNXB01000019.1"/>
</dbReference>
<dbReference type="Proteomes" id="UP000198939">
    <property type="component" value="Unassembled WGS sequence"/>
</dbReference>
<evidence type="ECO:0000313" key="3">
    <source>
        <dbReference type="EMBL" id="SEO39666.1"/>
    </source>
</evidence>
<feature type="transmembrane region" description="Helical" evidence="1">
    <location>
        <begin position="12"/>
        <end position="34"/>
    </location>
</feature>
<name>A0A1H8PCW3_9HYPH</name>
<protein>
    <submittedName>
        <fullName evidence="2">Uncharacterized protein</fullName>
    </submittedName>
</protein>
<keyword evidence="1" id="KW-0472">Membrane</keyword>
<dbReference type="EMBL" id="FNXB01000019">
    <property type="protein sequence ID" value="SEI02930.1"/>
    <property type="molecule type" value="Genomic_DNA"/>
</dbReference>
<dbReference type="Proteomes" id="UP000183063">
    <property type="component" value="Unassembled WGS sequence"/>
</dbReference>
<evidence type="ECO:0000313" key="2">
    <source>
        <dbReference type="EMBL" id="SEI02930.1"/>
    </source>
</evidence>
<keyword evidence="1" id="KW-0812">Transmembrane</keyword>
<keyword evidence="5" id="KW-1185">Reference proteome</keyword>